<dbReference type="PANTHER" id="PTHR24333">
    <property type="entry name" value="HOMEO BOX HB9 LIKE A-RELATED"/>
    <property type="match status" value="1"/>
</dbReference>
<dbReference type="SUPFAM" id="SSF46689">
    <property type="entry name" value="Homeodomain-like"/>
    <property type="match status" value="1"/>
</dbReference>
<feature type="domain" description="Homeobox" evidence="4">
    <location>
        <begin position="105"/>
        <end position="165"/>
    </location>
</feature>
<keyword evidence="6" id="KW-1185">Reference proteome</keyword>
<accession>A0A8C5F5P8</accession>
<sequence>MVKHFSVDWMAQSSTPSKRIDEHKDLTSPVIPHVRCMVQPRQPSSYGKDYLQPKPKSLKTISNSVFVFLLSVSEISGYSSGYESEAGLSECPSVEESSEADRDGALQRRLRTKFTPEQINKLEKIFNKHKYLDAGERLKTAQKLNLSETQIRTWFQNRRMKLKREVQEDMRAEYFAPALSPLIQCHDFAGQRFQYPHHAGLAMYPSMGQQLQALTPQPIISYQVPYHMAATNPRFY</sequence>
<dbReference type="Gene3D" id="1.10.10.60">
    <property type="entry name" value="Homeodomain-like"/>
    <property type="match status" value="1"/>
</dbReference>
<name>A0A8C5F5P8_GADMO</name>
<evidence type="ECO:0000313" key="6">
    <source>
        <dbReference type="Proteomes" id="UP000694546"/>
    </source>
</evidence>
<dbReference type="InterPro" id="IPR009057">
    <property type="entry name" value="Homeodomain-like_sf"/>
</dbReference>
<dbReference type="PANTHER" id="PTHR24333:SF5">
    <property type="entry name" value="VENT HOMEOBOX"/>
    <property type="match status" value="1"/>
</dbReference>
<keyword evidence="2 3" id="KW-0539">Nucleus</keyword>
<evidence type="ECO:0000313" key="5">
    <source>
        <dbReference type="Ensembl" id="ENSGMOP00000007720.2"/>
    </source>
</evidence>
<evidence type="ECO:0000259" key="4">
    <source>
        <dbReference type="PROSITE" id="PS50071"/>
    </source>
</evidence>
<dbReference type="OMA" id="RPHVPCM"/>
<dbReference type="GO" id="GO:0005634">
    <property type="term" value="C:nucleus"/>
    <property type="evidence" value="ECO:0007669"/>
    <property type="project" value="UniProtKB-SubCell"/>
</dbReference>
<dbReference type="SMART" id="SM00389">
    <property type="entry name" value="HOX"/>
    <property type="match status" value="1"/>
</dbReference>
<dbReference type="Proteomes" id="UP000694546">
    <property type="component" value="Chromosome 15"/>
</dbReference>
<reference evidence="5" key="1">
    <citation type="submission" date="2025-08" db="UniProtKB">
        <authorList>
            <consortium name="Ensembl"/>
        </authorList>
    </citation>
    <scope>IDENTIFICATION</scope>
</reference>
<protein>
    <submittedName>
        <fullName evidence="5">Ventral homeobox</fullName>
    </submittedName>
</protein>
<dbReference type="InterPro" id="IPR001356">
    <property type="entry name" value="HD"/>
</dbReference>
<dbReference type="PROSITE" id="PS50071">
    <property type="entry name" value="HOMEOBOX_2"/>
    <property type="match status" value="1"/>
</dbReference>
<organism evidence="5 6">
    <name type="scientific">Gadus morhua</name>
    <name type="common">Atlantic cod</name>
    <dbReference type="NCBI Taxonomy" id="8049"/>
    <lineage>
        <taxon>Eukaryota</taxon>
        <taxon>Metazoa</taxon>
        <taxon>Chordata</taxon>
        <taxon>Craniata</taxon>
        <taxon>Vertebrata</taxon>
        <taxon>Euteleostomi</taxon>
        <taxon>Actinopterygii</taxon>
        <taxon>Neopterygii</taxon>
        <taxon>Teleostei</taxon>
        <taxon>Neoteleostei</taxon>
        <taxon>Acanthomorphata</taxon>
        <taxon>Zeiogadaria</taxon>
        <taxon>Gadariae</taxon>
        <taxon>Gadiformes</taxon>
        <taxon>Gadoidei</taxon>
        <taxon>Gadidae</taxon>
        <taxon>Gadus</taxon>
    </lineage>
</organism>
<dbReference type="GeneTree" id="ENSGT00940000165215"/>
<dbReference type="GO" id="GO:0003677">
    <property type="term" value="F:DNA binding"/>
    <property type="evidence" value="ECO:0007669"/>
    <property type="project" value="UniProtKB-UniRule"/>
</dbReference>
<reference evidence="5" key="2">
    <citation type="submission" date="2025-09" db="UniProtKB">
        <authorList>
            <consortium name="Ensembl"/>
        </authorList>
    </citation>
    <scope>IDENTIFICATION</scope>
</reference>
<dbReference type="InterPro" id="IPR050848">
    <property type="entry name" value="Homeobox_TF"/>
</dbReference>
<proteinExistence type="predicted"/>
<dbReference type="Pfam" id="PF00046">
    <property type="entry name" value="Homeodomain"/>
    <property type="match status" value="1"/>
</dbReference>
<comment type="subcellular location">
    <subcellularLocation>
        <location evidence="1 2 3">Nucleus</location>
    </subcellularLocation>
</comment>
<keyword evidence="2 3" id="KW-0238">DNA-binding</keyword>
<keyword evidence="2 3" id="KW-0371">Homeobox</keyword>
<evidence type="ECO:0000256" key="3">
    <source>
        <dbReference type="RuleBase" id="RU000682"/>
    </source>
</evidence>
<feature type="DNA-binding region" description="Homeobox" evidence="2">
    <location>
        <begin position="107"/>
        <end position="166"/>
    </location>
</feature>
<dbReference type="Ensembl" id="ENSGMOT00000007941.2">
    <property type="protein sequence ID" value="ENSGMOP00000007720.2"/>
    <property type="gene ID" value="ENSGMOG00000007231.2"/>
</dbReference>
<evidence type="ECO:0000256" key="2">
    <source>
        <dbReference type="PROSITE-ProRule" id="PRU00108"/>
    </source>
</evidence>
<dbReference type="CDD" id="cd00086">
    <property type="entry name" value="homeodomain"/>
    <property type="match status" value="1"/>
</dbReference>
<dbReference type="AlphaFoldDB" id="A0A8C5F5P8"/>
<evidence type="ECO:0000256" key="1">
    <source>
        <dbReference type="ARBA" id="ARBA00004123"/>
    </source>
</evidence>